<evidence type="ECO:0000256" key="1">
    <source>
        <dbReference type="SAM" id="Phobius"/>
    </source>
</evidence>
<sequence>MDGLTTLSYKRLLLGCPQPPPQSDVFVQPSCLPQLNTKRFLFAIHRGYKFRDNGIQCWTFDQSLFFDRKNDDRSFLANKDLIIIVLVVGVLLHLTVVIKIYLTVEIILVKDKLTSKTVCLRQYMSDAILY</sequence>
<organism evidence="2 3">
    <name type="scientific">Caerostris extrusa</name>
    <name type="common">Bark spider</name>
    <name type="synonym">Caerostris bankana</name>
    <dbReference type="NCBI Taxonomy" id="172846"/>
    <lineage>
        <taxon>Eukaryota</taxon>
        <taxon>Metazoa</taxon>
        <taxon>Ecdysozoa</taxon>
        <taxon>Arthropoda</taxon>
        <taxon>Chelicerata</taxon>
        <taxon>Arachnida</taxon>
        <taxon>Araneae</taxon>
        <taxon>Araneomorphae</taxon>
        <taxon>Entelegynae</taxon>
        <taxon>Araneoidea</taxon>
        <taxon>Araneidae</taxon>
        <taxon>Caerostris</taxon>
    </lineage>
</organism>
<keyword evidence="3" id="KW-1185">Reference proteome</keyword>
<gene>
    <name evidence="2" type="ORF">CEXT_83101</name>
</gene>
<proteinExistence type="predicted"/>
<reference evidence="2 3" key="1">
    <citation type="submission" date="2021-06" db="EMBL/GenBank/DDBJ databases">
        <title>Caerostris extrusa draft genome.</title>
        <authorList>
            <person name="Kono N."/>
            <person name="Arakawa K."/>
        </authorList>
    </citation>
    <scope>NUCLEOTIDE SEQUENCE [LARGE SCALE GENOMIC DNA]</scope>
</reference>
<comment type="caution">
    <text evidence="2">The sequence shown here is derived from an EMBL/GenBank/DDBJ whole genome shotgun (WGS) entry which is preliminary data.</text>
</comment>
<feature type="transmembrane region" description="Helical" evidence="1">
    <location>
        <begin position="81"/>
        <end position="102"/>
    </location>
</feature>
<dbReference type="EMBL" id="BPLR01009393">
    <property type="protein sequence ID" value="GIY31568.1"/>
    <property type="molecule type" value="Genomic_DNA"/>
</dbReference>
<evidence type="ECO:0000313" key="2">
    <source>
        <dbReference type="EMBL" id="GIY31568.1"/>
    </source>
</evidence>
<evidence type="ECO:0000313" key="3">
    <source>
        <dbReference type="Proteomes" id="UP001054945"/>
    </source>
</evidence>
<keyword evidence="1" id="KW-0472">Membrane</keyword>
<dbReference type="AlphaFoldDB" id="A0AAV4SAP2"/>
<keyword evidence="1" id="KW-1133">Transmembrane helix</keyword>
<keyword evidence="1" id="KW-0812">Transmembrane</keyword>
<name>A0AAV4SAP2_CAEEX</name>
<protein>
    <submittedName>
        <fullName evidence="2">Uncharacterized protein</fullName>
    </submittedName>
</protein>
<accession>A0AAV4SAP2</accession>
<dbReference type="Proteomes" id="UP001054945">
    <property type="component" value="Unassembled WGS sequence"/>
</dbReference>